<feature type="transmembrane region" description="Helical" evidence="1">
    <location>
        <begin position="210"/>
        <end position="234"/>
    </location>
</feature>
<gene>
    <name evidence="2" type="ORF">D7V20_02910</name>
</gene>
<dbReference type="OrthoDB" id="4760165at2"/>
<keyword evidence="1" id="KW-1133">Transmembrane helix</keyword>
<dbReference type="InterPro" id="IPR016516">
    <property type="entry name" value="UCP07580"/>
</dbReference>
<dbReference type="Proteomes" id="UP000280405">
    <property type="component" value="Unassembled WGS sequence"/>
</dbReference>
<dbReference type="PIRSF" id="PIRSF007580">
    <property type="entry name" value="UCP07580"/>
    <property type="match status" value="1"/>
</dbReference>
<comment type="caution">
    <text evidence="2">The sequence shown here is derived from an EMBL/GenBank/DDBJ whole genome shotgun (WGS) entry which is preliminary data.</text>
</comment>
<accession>A0A3A8FAJ8</accession>
<evidence type="ECO:0000313" key="2">
    <source>
        <dbReference type="EMBL" id="RKG40040.1"/>
    </source>
</evidence>
<dbReference type="Pfam" id="PF10118">
    <property type="entry name" value="Metal_hydrol"/>
    <property type="match status" value="1"/>
</dbReference>
<evidence type="ECO:0000313" key="3">
    <source>
        <dbReference type="Proteomes" id="UP000280405"/>
    </source>
</evidence>
<keyword evidence="1" id="KW-0472">Membrane</keyword>
<keyword evidence="1" id="KW-0812">Transmembrane</keyword>
<organism evidence="2 3">
    <name type="scientific">Acinetobacter rongchengensis</name>
    <dbReference type="NCBI Taxonomy" id="2419601"/>
    <lineage>
        <taxon>Bacteria</taxon>
        <taxon>Pseudomonadati</taxon>
        <taxon>Pseudomonadota</taxon>
        <taxon>Gammaproteobacteria</taxon>
        <taxon>Moraxellales</taxon>
        <taxon>Moraxellaceae</taxon>
        <taxon>Acinetobacter</taxon>
    </lineage>
</organism>
<dbReference type="GO" id="GO:0016787">
    <property type="term" value="F:hydrolase activity"/>
    <property type="evidence" value="ECO:0007669"/>
    <property type="project" value="UniProtKB-KW"/>
</dbReference>
<dbReference type="RefSeq" id="WP_120382840.1">
    <property type="nucleotide sequence ID" value="NZ_RAXT01000003.1"/>
</dbReference>
<dbReference type="EMBL" id="RAXT01000003">
    <property type="protein sequence ID" value="RKG40040.1"/>
    <property type="molecule type" value="Genomic_DNA"/>
</dbReference>
<protein>
    <submittedName>
        <fullName evidence="2">Metal-dependent hydrolase</fullName>
    </submittedName>
</protein>
<sequence length="319" mass="37226">MQLVTKPLKKAAAKFFAAAPFSLEKQSPIIPIRHMKFDFDATKIDHKFYMDAELASAYFASLSIFLTRGEDLVIDTARYHRDFITDPLLKQRVTSLIGQEAIHSKMHEELNDAFIEKDLPVKLFRVWAGWAFDYGFNRLPQPMKLSLMAGIEHFTAVLAEYMMNHEEIFFRSQDEKQRAIWMWHMLEESEHKDIAFDVFQSLSNSYALRIAGFFPALITILVLISVASFLVPFYRNPKNLISLSYWREMPYSLQLIFGLKDGVYGSSLKHIFDYLRPDFHPNDHDTTAFLEYYKERLLHPETGLLTPYLTKEFTPALRT</sequence>
<evidence type="ECO:0000256" key="1">
    <source>
        <dbReference type="SAM" id="Phobius"/>
    </source>
</evidence>
<keyword evidence="2" id="KW-0378">Hydrolase</keyword>
<keyword evidence="3" id="KW-1185">Reference proteome</keyword>
<dbReference type="PANTHER" id="PTHR39456">
    <property type="entry name" value="METAL-DEPENDENT HYDROLASE"/>
    <property type="match status" value="1"/>
</dbReference>
<name>A0A3A8FAJ8_9GAMM</name>
<dbReference type="AlphaFoldDB" id="A0A3A8FAJ8"/>
<proteinExistence type="predicted"/>
<dbReference type="PANTHER" id="PTHR39456:SF1">
    <property type="entry name" value="METAL-DEPENDENT HYDROLASE"/>
    <property type="match status" value="1"/>
</dbReference>
<reference evidence="2 3" key="1">
    <citation type="submission" date="2018-09" db="EMBL/GenBank/DDBJ databases">
        <title>The draft genome of Acinetobacter spp. strains.</title>
        <authorList>
            <person name="Qin J."/>
            <person name="Feng Y."/>
            <person name="Zong Z."/>
        </authorList>
    </citation>
    <scope>NUCLEOTIDE SEQUENCE [LARGE SCALE GENOMIC DNA]</scope>
    <source>
        <strain evidence="2 3">WCHAc060115</strain>
    </source>
</reference>